<accession>A0ABT5M375</accession>
<dbReference type="InterPro" id="IPR017972">
    <property type="entry name" value="Cyt_P450_CS"/>
</dbReference>
<gene>
    <name evidence="1" type="ORF">PSI22_10855</name>
</gene>
<organism evidence="1 2">
    <name type="scientific">Xenorhabdus aichiensis</name>
    <dbReference type="NCBI Taxonomy" id="3025874"/>
    <lineage>
        <taxon>Bacteria</taxon>
        <taxon>Pseudomonadati</taxon>
        <taxon>Pseudomonadota</taxon>
        <taxon>Gammaproteobacteria</taxon>
        <taxon>Enterobacterales</taxon>
        <taxon>Morganellaceae</taxon>
        <taxon>Xenorhabdus</taxon>
    </lineage>
</organism>
<evidence type="ECO:0008006" key="3">
    <source>
        <dbReference type="Google" id="ProtNLM"/>
    </source>
</evidence>
<dbReference type="RefSeq" id="WP_273579762.1">
    <property type="nucleotide sequence ID" value="NZ_JAQRFO010000021.1"/>
</dbReference>
<sequence length="319" mass="36475">MKECPMKFKTLQEVKVILSDKTFTVRPKSANVPKEIEASCAGEIFSSLVRMRDDNEHEKLKIAVTQTLESFTEQEIYQNTLFVAKILYKKINSAESLTKFNYALSIYVIGHFLGIKNQEWKELVNKVIDFIQCISPSGDKQRITESIIASEYLYVQLEYASGVLLNKLKEKCLMQNITNKHVVISNAIGFFFQVSDSTTGLLGQMLIEYKKGYNNGVKILDEVLKREPPIKNTRRFKTEQGDSSSETLIVAPLRTKEGTLPFGYGHHRCPGEIWGRTIALAAFDFLTSLPNIDSLIEFYQWRYLPNAMIPEFITCLKKK</sequence>
<dbReference type="Proteomes" id="UP001214757">
    <property type="component" value="Unassembled WGS sequence"/>
</dbReference>
<dbReference type="PROSITE" id="PS00086">
    <property type="entry name" value="CYTOCHROME_P450"/>
    <property type="match status" value="1"/>
</dbReference>
<comment type="caution">
    <text evidence="1">The sequence shown here is derived from an EMBL/GenBank/DDBJ whole genome shotgun (WGS) entry which is preliminary data.</text>
</comment>
<evidence type="ECO:0000313" key="2">
    <source>
        <dbReference type="Proteomes" id="UP001214757"/>
    </source>
</evidence>
<dbReference type="EMBL" id="JAQRFO010000021">
    <property type="protein sequence ID" value="MDC9622124.1"/>
    <property type="molecule type" value="Genomic_DNA"/>
</dbReference>
<dbReference type="SUPFAM" id="SSF48264">
    <property type="entry name" value="Cytochrome P450"/>
    <property type="match status" value="1"/>
</dbReference>
<proteinExistence type="predicted"/>
<name>A0ABT5M375_9GAMM</name>
<dbReference type="InterPro" id="IPR036396">
    <property type="entry name" value="Cyt_P450_sf"/>
</dbReference>
<reference evidence="1 2" key="1">
    <citation type="submission" date="2023-02" db="EMBL/GenBank/DDBJ databases">
        <title>Entomopathogenic bacteria.</title>
        <authorList>
            <person name="Machado R.A."/>
        </authorList>
    </citation>
    <scope>NUCLEOTIDE SEQUENCE [LARGE SCALE GENOMIC DNA]</scope>
    <source>
        <strain evidence="1 2">XENO-7</strain>
    </source>
</reference>
<evidence type="ECO:0000313" key="1">
    <source>
        <dbReference type="EMBL" id="MDC9622124.1"/>
    </source>
</evidence>
<keyword evidence="2" id="KW-1185">Reference proteome</keyword>
<protein>
    <recommendedName>
        <fullName evidence="3">Cytochrome P450</fullName>
    </recommendedName>
</protein>